<reference evidence="2" key="2">
    <citation type="submission" date="2018-04" db="EMBL/GenBank/DDBJ databases">
        <title>OnivRS2 (Oryza nivara Reference Sequence Version 2).</title>
        <authorList>
            <person name="Zhang J."/>
            <person name="Kudrna D."/>
            <person name="Lee S."/>
            <person name="Talag J."/>
            <person name="Rajasekar S."/>
            <person name="Welchert J."/>
            <person name="Hsing Y.-I."/>
            <person name="Wing R.A."/>
        </authorList>
    </citation>
    <scope>NUCLEOTIDE SEQUENCE [LARGE SCALE GENOMIC DNA]</scope>
    <source>
        <strain evidence="2">SL10</strain>
    </source>
</reference>
<reference evidence="2" key="1">
    <citation type="submission" date="2015-04" db="UniProtKB">
        <authorList>
            <consortium name="EnsemblPlants"/>
        </authorList>
    </citation>
    <scope>IDENTIFICATION</scope>
    <source>
        <strain evidence="2">SL10</strain>
    </source>
</reference>
<accession>A0A0E0GML5</accession>
<dbReference type="AlphaFoldDB" id="A0A0E0GML5"/>
<feature type="compositionally biased region" description="Low complexity" evidence="1">
    <location>
        <begin position="1"/>
        <end position="15"/>
    </location>
</feature>
<dbReference type="Gramene" id="ONIVA03G18970.1">
    <property type="protein sequence ID" value="ONIVA03G18970.1"/>
    <property type="gene ID" value="ONIVA03G18970"/>
</dbReference>
<evidence type="ECO:0000313" key="2">
    <source>
        <dbReference type="EnsemblPlants" id="ONIVA03G18970.1"/>
    </source>
</evidence>
<sequence>MPSRAGAASSRGAPRAQRRVPRRVVPLPDAPFFLAPEADVDIRPHVDAVRNAGAPRPHRRAFAPHLRSRESTPPA</sequence>
<feature type="region of interest" description="Disordered" evidence="1">
    <location>
        <begin position="1"/>
        <end position="22"/>
    </location>
</feature>
<feature type="region of interest" description="Disordered" evidence="1">
    <location>
        <begin position="49"/>
        <end position="75"/>
    </location>
</feature>
<organism evidence="2">
    <name type="scientific">Oryza nivara</name>
    <name type="common">Indian wild rice</name>
    <name type="synonym">Oryza sativa f. spontanea</name>
    <dbReference type="NCBI Taxonomy" id="4536"/>
    <lineage>
        <taxon>Eukaryota</taxon>
        <taxon>Viridiplantae</taxon>
        <taxon>Streptophyta</taxon>
        <taxon>Embryophyta</taxon>
        <taxon>Tracheophyta</taxon>
        <taxon>Spermatophyta</taxon>
        <taxon>Magnoliopsida</taxon>
        <taxon>Liliopsida</taxon>
        <taxon>Poales</taxon>
        <taxon>Poaceae</taxon>
        <taxon>BOP clade</taxon>
        <taxon>Oryzoideae</taxon>
        <taxon>Oryzeae</taxon>
        <taxon>Oryzinae</taxon>
        <taxon>Oryza</taxon>
    </lineage>
</organism>
<name>A0A0E0GML5_ORYNI</name>
<keyword evidence="3" id="KW-1185">Reference proteome</keyword>
<evidence type="ECO:0000256" key="1">
    <source>
        <dbReference type="SAM" id="MobiDB-lite"/>
    </source>
</evidence>
<dbReference type="Proteomes" id="UP000006591">
    <property type="component" value="Chromosome 3"/>
</dbReference>
<evidence type="ECO:0000313" key="3">
    <source>
        <dbReference type="Proteomes" id="UP000006591"/>
    </source>
</evidence>
<proteinExistence type="predicted"/>
<dbReference type="EnsemblPlants" id="ONIVA03G18970.1">
    <property type="protein sequence ID" value="ONIVA03G18970.1"/>
    <property type="gene ID" value="ONIVA03G18970"/>
</dbReference>
<dbReference type="HOGENOM" id="CLU_2675298_0_0_1"/>
<protein>
    <submittedName>
        <fullName evidence="2">Uncharacterized protein</fullName>
    </submittedName>
</protein>